<feature type="short sequence motif" description="Gly-cisPro motif, important for rejection of L-amino acids" evidence="2">
    <location>
        <begin position="137"/>
        <end position="138"/>
    </location>
</feature>
<comment type="catalytic activity">
    <reaction evidence="2">
        <text>a D-aminoacyl-tRNA + H2O = a tRNA + a D-alpha-amino acid + H(+)</text>
        <dbReference type="Rhea" id="RHEA:13953"/>
        <dbReference type="Rhea" id="RHEA-COMP:10123"/>
        <dbReference type="Rhea" id="RHEA-COMP:10124"/>
        <dbReference type="ChEBI" id="CHEBI:15377"/>
        <dbReference type="ChEBI" id="CHEBI:15378"/>
        <dbReference type="ChEBI" id="CHEBI:59871"/>
        <dbReference type="ChEBI" id="CHEBI:78442"/>
        <dbReference type="ChEBI" id="CHEBI:79333"/>
        <dbReference type="EC" id="3.1.1.96"/>
    </reaction>
</comment>
<dbReference type="GO" id="GO:0005737">
    <property type="term" value="C:cytoplasm"/>
    <property type="evidence" value="ECO:0007669"/>
    <property type="project" value="UniProtKB-SubCell"/>
</dbReference>
<protein>
    <recommendedName>
        <fullName evidence="2">D-aminoacyl-tRNA deacylase</fullName>
        <shortName evidence="2">DTD</shortName>
        <ecNumber evidence="2">3.1.1.96</ecNumber>
    </recommendedName>
    <alternativeName>
        <fullName evidence="2">Gly-tRNA(Ala) deacylase</fullName>
        <ecNumber evidence="2">3.1.1.-</ecNumber>
    </alternativeName>
</protein>
<reference evidence="4" key="1">
    <citation type="submission" date="2015-06" db="EMBL/GenBank/DDBJ databases">
        <authorList>
            <person name="Bertelli C."/>
        </authorList>
    </citation>
    <scope>NUCLEOTIDE SEQUENCE [LARGE SCALE GENOMIC DNA]</scope>
    <source>
        <strain evidence="4">CRIB-30</strain>
    </source>
</reference>
<comment type="catalytic activity">
    <reaction evidence="2">
        <text>glycyl-tRNA(Ala) + H2O = tRNA(Ala) + glycine + H(+)</text>
        <dbReference type="Rhea" id="RHEA:53744"/>
        <dbReference type="Rhea" id="RHEA-COMP:9657"/>
        <dbReference type="Rhea" id="RHEA-COMP:13640"/>
        <dbReference type="ChEBI" id="CHEBI:15377"/>
        <dbReference type="ChEBI" id="CHEBI:15378"/>
        <dbReference type="ChEBI" id="CHEBI:57305"/>
        <dbReference type="ChEBI" id="CHEBI:78442"/>
        <dbReference type="ChEBI" id="CHEBI:78522"/>
    </reaction>
</comment>
<dbReference type="InterPro" id="IPR023509">
    <property type="entry name" value="DTD-like_sf"/>
</dbReference>
<dbReference type="RefSeq" id="WP_098037657.1">
    <property type="nucleotide sequence ID" value="NZ_CWGJ01000006.1"/>
</dbReference>
<keyword evidence="4" id="KW-1185">Reference proteome</keyword>
<accession>A0A0H5DNC6</accession>
<keyword evidence="2" id="KW-0820">tRNA-binding</keyword>
<dbReference type="InterPro" id="IPR003732">
    <property type="entry name" value="Daa-tRNA_deacyls_DTD"/>
</dbReference>
<gene>
    <name evidence="2 3" type="primary">dtd</name>
    <name evidence="3" type="ORF">ELAC_0445</name>
</gene>
<dbReference type="EMBL" id="CWGJ01000006">
    <property type="protein sequence ID" value="CRX37801.1"/>
    <property type="molecule type" value="Genomic_DNA"/>
</dbReference>
<dbReference type="Gene3D" id="3.50.80.10">
    <property type="entry name" value="D-tyrosyl-tRNA(Tyr) deacylase"/>
    <property type="match status" value="1"/>
</dbReference>
<dbReference type="GO" id="GO:0000049">
    <property type="term" value="F:tRNA binding"/>
    <property type="evidence" value="ECO:0007669"/>
    <property type="project" value="UniProtKB-UniRule"/>
</dbReference>
<dbReference type="PANTHER" id="PTHR10472">
    <property type="entry name" value="D-TYROSYL-TRNA TYR DEACYLASE"/>
    <property type="match status" value="1"/>
</dbReference>
<comment type="subcellular location">
    <subcellularLocation>
        <location evidence="2">Cytoplasm</location>
    </subcellularLocation>
</comment>
<dbReference type="EC" id="3.1.1.96" evidence="2"/>
<evidence type="ECO:0000256" key="2">
    <source>
        <dbReference type="HAMAP-Rule" id="MF_00518"/>
    </source>
</evidence>
<dbReference type="GO" id="GO:0043908">
    <property type="term" value="F:Ser(Gly)-tRNA(Ala) hydrolase activity"/>
    <property type="evidence" value="ECO:0007669"/>
    <property type="project" value="UniProtKB-UniRule"/>
</dbReference>
<dbReference type="Pfam" id="PF02580">
    <property type="entry name" value="Tyr_Deacylase"/>
    <property type="match status" value="1"/>
</dbReference>
<dbReference type="OrthoDB" id="9801395at2"/>
<comment type="domain">
    <text evidence="2">A Gly-cisPro motif from one monomer fits into the active site of the other monomer to allow specific chiral rejection of L-amino acids.</text>
</comment>
<dbReference type="PANTHER" id="PTHR10472:SF5">
    <property type="entry name" value="D-AMINOACYL-TRNA DEACYLASE 1"/>
    <property type="match status" value="1"/>
</dbReference>
<dbReference type="AlphaFoldDB" id="A0A0H5DNC6"/>
<name>A0A0H5DNC6_9BACT</name>
<keyword evidence="2" id="KW-0694">RNA-binding</keyword>
<dbReference type="HAMAP" id="MF_00518">
    <property type="entry name" value="Deacylase_Dtd"/>
    <property type="match status" value="1"/>
</dbReference>
<keyword evidence="2" id="KW-0963">Cytoplasm</keyword>
<comment type="function">
    <text evidence="2">An aminoacyl-tRNA editing enzyme that deacylates mischarged D-aminoacyl-tRNAs. Also deacylates mischarged glycyl-tRNA(Ala), protecting cells against glycine mischarging by AlaRS. Acts via tRNA-based rather than protein-based catalysis; rejects L-amino acids rather than detecting D-amino acids in the active site. By recycling D-aminoacyl-tRNA to D-amino acids and free tRNA molecules, this enzyme counteracts the toxicity associated with the formation of D-aminoacyl-tRNA entities in vivo and helps enforce protein L-homochirality.</text>
</comment>
<dbReference type="NCBIfam" id="TIGR00256">
    <property type="entry name" value="D-aminoacyl-tRNA deacylase"/>
    <property type="match status" value="1"/>
</dbReference>
<dbReference type="GO" id="GO:0019478">
    <property type="term" value="P:D-amino acid catabolic process"/>
    <property type="evidence" value="ECO:0007669"/>
    <property type="project" value="UniProtKB-UniRule"/>
</dbReference>
<dbReference type="GO" id="GO:0106026">
    <property type="term" value="F:Gly-tRNA(Ala) deacylase activity"/>
    <property type="evidence" value="ECO:0007669"/>
    <property type="project" value="UniProtKB-UniRule"/>
</dbReference>
<evidence type="ECO:0000313" key="4">
    <source>
        <dbReference type="Proteomes" id="UP000220251"/>
    </source>
</evidence>
<proteinExistence type="inferred from homology"/>
<dbReference type="FunFam" id="3.50.80.10:FF:000001">
    <property type="entry name" value="D-aminoacyl-tRNA deacylase"/>
    <property type="match status" value="1"/>
</dbReference>
<evidence type="ECO:0000256" key="1">
    <source>
        <dbReference type="ARBA" id="ARBA00009673"/>
    </source>
</evidence>
<organism evidence="3 4">
    <name type="scientific">Estrella lausannensis</name>
    <dbReference type="NCBI Taxonomy" id="483423"/>
    <lineage>
        <taxon>Bacteria</taxon>
        <taxon>Pseudomonadati</taxon>
        <taxon>Chlamydiota</taxon>
        <taxon>Chlamydiia</taxon>
        <taxon>Parachlamydiales</taxon>
        <taxon>Candidatus Criblamydiaceae</taxon>
        <taxon>Estrella</taxon>
    </lineage>
</organism>
<dbReference type="Proteomes" id="UP000220251">
    <property type="component" value="Unassembled WGS sequence"/>
</dbReference>
<evidence type="ECO:0000313" key="3">
    <source>
        <dbReference type="EMBL" id="CRX37801.1"/>
    </source>
</evidence>
<keyword evidence="2" id="KW-0378">Hydrolase</keyword>
<comment type="subunit">
    <text evidence="2">Homodimer.</text>
</comment>
<dbReference type="EC" id="3.1.1.-" evidence="2"/>
<comment type="similarity">
    <text evidence="1 2">Belongs to the DTD family.</text>
</comment>
<dbReference type="GO" id="GO:0051500">
    <property type="term" value="F:D-tyrosyl-tRNA(Tyr) deacylase activity"/>
    <property type="evidence" value="ECO:0007669"/>
    <property type="project" value="TreeGrafter"/>
</dbReference>
<dbReference type="SUPFAM" id="SSF69500">
    <property type="entry name" value="DTD-like"/>
    <property type="match status" value="1"/>
</dbReference>
<sequence>MRALVQRVKRADVVVDGETVGQIGHGLLIYLGIHKDDDMAKVRYLAPKVAKLRLFQDDAGKMNRSLIDTGGEALVISQFTLYGDCSSGLRPDFFSAMPAKEAVLLYESFVSELKREIKRVETGRFQAYMQVSSVNDGPVTLMVEAP</sequence>